<feature type="domain" description="SsuA/THI5-like" evidence="5">
    <location>
        <begin position="55"/>
        <end position="270"/>
    </location>
</feature>
<evidence type="ECO:0000256" key="4">
    <source>
        <dbReference type="SAM" id="SignalP"/>
    </source>
</evidence>
<comment type="subcellular location">
    <subcellularLocation>
        <location evidence="1">Periplasm</location>
    </subcellularLocation>
</comment>
<dbReference type="SUPFAM" id="SSF53850">
    <property type="entry name" value="Periplasmic binding protein-like II"/>
    <property type="match status" value="1"/>
</dbReference>
<feature type="signal peptide" evidence="4">
    <location>
        <begin position="1"/>
        <end position="31"/>
    </location>
</feature>
<dbReference type="PANTHER" id="PTHR30024">
    <property type="entry name" value="ALIPHATIC SULFONATES-BINDING PROTEIN-RELATED"/>
    <property type="match status" value="1"/>
</dbReference>
<dbReference type="PANTHER" id="PTHR30024:SF47">
    <property type="entry name" value="TAURINE-BINDING PERIPLASMIC PROTEIN"/>
    <property type="match status" value="1"/>
</dbReference>
<evidence type="ECO:0000313" key="6">
    <source>
        <dbReference type="EMBL" id="MFC7267521.1"/>
    </source>
</evidence>
<reference evidence="7" key="1">
    <citation type="journal article" date="2019" name="Int. J. Syst. Evol. Microbiol.">
        <title>The Global Catalogue of Microorganisms (GCM) 10K type strain sequencing project: providing services to taxonomists for standard genome sequencing and annotation.</title>
        <authorList>
            <consortium name="The Broad Institute Genomics Platform"/>
            <consortium name="The Broad Institute Genome Sequencing Center for Infectious Disease"/>
            <person name="Wu L."/>
            <person name="Ma J."/>
        </authorList>
    </citation>
    <scope>NUCLEOTIDE SEQUENCE [LARGE SCALE GENOMIC DNA]</scope>
    <source>
        <strain evidence="7">CGMCC 1.15772</strain>
    </source>
</reference>
<evidence type="ECO:0000256" key="3">
    <source>
        <dbReference type="ARBA" id="ARBA00022729"/>
    </source>
</evidence>
<dbReference type="EMBL" id="JBHTBE010000001">
    <property type="protein sequence ID" value="MFC7267521.1"/>
    <property type="molecule type" value="Genomic_DNA"/>
</dbReference>
<protein>
    <submittedName>
        <fullName evidence="6">ABC transporter substrate-binding protein</fullName>
    </submittedName>
</protein>
<keyword evidence="7" id="KW-1185">Reference proteome</keyword>
<evidence type="ECO:0000256" key="2">
    <source>
        <dbReference type="ARBA" id="ARBA00010742"/>
    </source>
</evidence>
<accession>A0ABW2H930</accession>
<comment type="similarity">
    <text evidence="2">Belongs to the bacterial solute-binding protein SsuA/TauA family.</text>
</comment>
<evidence type="ECO:0000256" key="1">
    <source>
        <dbReference type="ARBA" id="ARBA00004418"/>
    </source>
</evidence>
<feature type="chain" id="PRO_5045378728" evidence="4">
    <location>
        <begin position="32"/>
        <end position="328"/>
    </location>
</feature>
<name>A0ABW2H930_9MICO</name>
<gene>
    <name evidence="6" type="ORF">ACFQRL_00965</name>
</gene>
<dbReference type="Proteomes" id="UP001596507">
    <property type="component" value="Unassembled WGS sequence"/>
</dbReference>
<proteinExistence type="inferred from homology"/>
<comment type="caution">
    <text evidence="6">The sequence shown here is derived from an EMBL/GenBank/DDBJ whole genome shotgun (WGS) entry which is preliminary data.</text>
</comment>
<dbReference type="Pfam" id="PF09084">
    <property type="entry name" value="NMT1"/>
    <property type="match status" value="1"/>
</dbReference>
<organism evidence="6 7">
    <name type="scientific">Microbacterium fluvii</name>
    <dbReference type="NCBI Taxonomy" id="415215"/>
    <lineage>
        <taxon>Bacteria</taxon>
        <taxon>Bacillati</taxon>
        <taxon>Actinomycetota</taxon>
        <taxon>Actinomycetes</taxon>
        <taxon>Micrococcales</taxon>
        <taxon>Microbacteriaceae</taxon>
        <taxon>Microbacterium</taxon>
    </lineage>
</organism>
<dbReference type="RefSeq" id="WP_262872457.1">
    <property type="nucleotide sequence ID" value="NZ_JAOPFX010000001.1"/>
</dbReference>
<evidence type="ECO:0000259" key="5">
    <source>
        <dbReference type="Pfam" id="PF09084"/>
    </source>
</evidence>
<evidence type="ECO:0000313" key="7">
    <source>
        <dbReference type="Proteomes" id="UP001596507"/>
    </source>
</evidence>
<dbReference type="PROSITE" id="PS51257">
    <property type="entry name" value="PROKAR_LIPOPROTEIN"/>
    <property type="match status" value="1"/>
</dbReference>
<dbReference type="Gene3D" id="3.40.190.10">
    <property type="entry name" value="Periplasmic binding protein-like II"/>
    <property type="match status" value="3"/>
</dbReference>
<sequence length="328" mass="34482">MISFKRVRAAGGVAALALAVTALVGCSSSEAAPPSDEVGADEVLPIRVGYSQGPSTLPIIIAEKNGIFADHGLDFTGTIVTPGPTAMQGLGKQYDVLQTSTQAVFEAADQGLDIAFVTGMGNSTTELPAFPVYVGDASISTWGDLGGKVFGVPSLTGFATTTALFLAEKEGADPASIETPVVPWDTQADQLAAGQVDAVWTVIPYSFLMNSKGFTLLGDPTLQATGVDELVASVTAAPGDFAEKNPETLSRFKAALEEAAQWVADNEDEAKQVVVDVLGLPEQLIMSNPMQSYKIDLAPADLEPMFVVYDQLDMLQDLPELDELFAKF</sequence>
<keyword evidence="3 4" id="KW-0732">Signal</keyword>
<dbReference type="InterPro" id="IPR015168">
    <property type="entry name" value="SsuA/THI5"/>
</dbReference>